<dbReference type="EMBL" id="QVEV01000078">
    <property type="protein sequence ID" value="RGC08432.1"/>
    <property type="molecule type" value="Genomic_DNA"/>
</dbReference>
<dbReference type="Proteomes" id="UP000503330">
    <property type="component" value="Chromosome"/>
</dbReference>
<dbReference type="GeneID" id="61926368"/>
<organism evidence="2 3">
    <name type="scientific">Clostridium innocuum</name>
    <dbReference type="NCBI Taxonomy" id="1522"/>
    <lineage>
        <taxon>Bacteria</taxon>
        <taxon>Bacillati</taxon>
        <taxon>Bacillota</taxon>
        <taxon>Clostridia</taxon>
        <taxon>Eubacteriales</taxon>
        <taxon>Clostridiaceae</taxon>
        <taxon>Clostridium</taxon>
    </lineage>
</organism>
<evidence type="ECO:0000313" key="4">
    <source>
        <dbReference type="Proteomes" id="UP000503330"/>
    </source>
</evidence>
<reference evidence="1 4" key="2">
    <citation type="submission" date="2020-02" db="EMBL/GenBank/DDBJ databases">
        <authorList>
            <person name="Kociolek L.K."/>
            <person name="Ozer E.A."/>
        </authorList>
    </citation>
    <scope>NUCLEOTIDE SEQUENCE [LARGE SCALE GENOMIC DNA]</scope>
    <source>
        <strain evidence="1 4">ATCC 14501</strain>
    </source>
</reference>
<protein>
    <submittedName>
        <fullName evidence="2">Uncharacterized protein</fullName>
    </submittedName>
</protein>
<accession>A0A3E2VDB4</accession>
<evidence type="ECO:0000313" key="1">
    <source>
        <dbReference type="EMBL" id="QJA03207.1"/>
    </source>
</evidence>
<evidence type="ECO:0000313" key="2">
    <source>
        <dbReference type="EMBL" id="RGC08432.1"/>
    </source>
</evidence>
<evidence type="ECO:0000313" key="3">
    <source>
        <dbReference type="Proteomes" id="UP000260025"/>
    </source>
</evidence>
<dbReference type="RefSeq" id="WP_109771457.1">
    <property type="nucleotide sequence ID" value="NZ_CACRTE010000051.1"/>
</dbReference>
<dbReference type="OrthoDB" id="1646542at2"/>
<dbReference type="AlphaFoldDB" id="A0A3E2VDB4"/>
<proteinExistence type="predicted"/>
<sequence length="284" mass="33916">MLTVHFKNKEEFYEQIADGSLQKIMMEYFNRSADMGLPVEEDTLFYNFEAEFECVLENGKRCITDEEVAHRHGEIAGRLHDVIRSVWRRYQKSVPISGKGFTLTELSTDMWRLVWIDSEIPKKKAEYLFWRHQIFVCSALGNAVFTFPQRVSWKDVWTKMETSQFADALSIGDFKSHIWLGSAAYDDIIERYRQRYRKADKEGPISLIEYERYLQYAQESSCHEEFLLRIELDEELPYRYDREERWLRTECGMRLNPIVAFYLHGLQVFYKRQIEGRYPLNEGS</sequence>
<reference evidence="2 3" key="1">
    <citation type="submission" date="2018-08" db="EMBL/GenBank/DDBJ databases">
        <title>A genome reference for cultivated species of the human gut microbiota.</title>
        <authorList>
            <person name="Zou Y."/>
            <person name="Xue W."/>
            <person name="Luo G."/>
        </authorList>
    </citation>
    <scope>NUCLEOTIDE SEQUENCE [LARGE SCALE GENOMIC DNA]</scope>
    <source>
        <strain evidence="2 3">OF01-2LB</strain>
    </source>
</reference>
<dbReference type="Proteomes" id="UP000260025">
    <property type="component" value="Unassembled WGS sequence"/>
</dbReference>
<gene>
    <name evidence="2" type="ORF">DXA38_22125</name>
    <name evidence="1" type="ORF">G4D54_12485</name>
</gene>
<dbReference type="EMBL" id="CP048838">
    <property type="protein sequence ID" value="QJA03207.1"/>
    <property type="molecule type" value="Genomic_DNA"/>
</dbReference>
<name>A0A3E2VDB4_CLOIN</name>